<dbReference type="SUPFAM" id="SSF56112">
    <property type="entry name" value="Protein kinase-like (PK-like)"/>
    <property type="match status" value="1"/>
</dbReference>
<dbReference type="InterPro" id="IPR011009">
    <property type="entry name" value="Kinase-like_dom_sf"/>
</dbReference>
<dbReference type="Proteomes" id="UP000022910">
    <property type="component" value="Unassembled WGS sequence"/>
</dbReference>
<comment type="caution">
    <text evidence="1">The sequence shown here is derived from an EMBL/GenBank/DDBJ whole genome shotgun (WGS) entry which is preliminary data.</text>
</comment>
<sequence>MLKMQTKIGLKRFAKSHLNISNKWSGIVQCCGLTQDPSNGNYMLVMNKLDLDLRNYLQQNHSQLTWKKRIQIITDIVVSVLYA</sequence>
<evidence type="ECO:0000313" key="1">
    <source>
        <dbReference type="EMBL" id="EXX57015.1"/>
    </source>
</evidence>
<proteinExistence type="predicted"/>
<dbReference type="AlphaFoldDB" id="A0A015IRZ9"/>
<evidence type="ECO:0000313" key="2">
    <source>
        <dbReference type="Proteomes" id="UP000022910"/>
    </source>
</evidence>
<organism evidence="1 2">
    <name type="scientific">Rhizophagus irregularis (strain DAOM 197198w)</name>
    <name type="common">Glomus intraradices</name>
    <dbReference type="NCBI Taxonomy" id="1432141"/>
    <lineage>
        <taxon>Eukaryota</taxon>
        <taxon>Fungi</taxon>
        <taxon>Fungi incertae sedis</taxon>
        <taxon>Mucoromycota</taxon>
        <taxon>Glomeromycotina</taxon>
        <taxon>Glomeromycetes</taxon>
        <taxon>Glomerales</taxon>
        <taxon>Glomeraceae</taxon>
        <taxon>Rhizophagus</taxon>
    </lineage>
</organism>
<dbReference type="HOGENOM" id="CLU_2543810_0_0_1"/>
<reference evidence="1 2" key="1">
    <citation type="submission" date="2014-02" db="EMBL/GenBank/DDBJ databases">
        <title>Single nucleus genome sequencing reveals high similarity among nuclei of an endomycorrhizal fungus.</title>
        <authorList>
            <person name="Lin K."/>
            <person name="Geurts R."/>
            <person name="Zhang Z."/>
            <person name="Limpens E."/>
            <person name="Saunders D.G."/>
            <person name="Mu D."/>
            <person name="Pang E."/>
            <person name="Cao H."/>
            <person name="Cha H."/>
            <person name="Lin T."/>
            <person name="Zhou Q."/>
            <person name="Shang Y."/>
            <person name="Li Y."/>
            <person name="Ivanov S."/>
            <person name="Sharma T."/>
            <person name="Velzen R.V."/>
            <person name="Ruijter N.D."/>
            <person name="Aanen D.K."/>
            <person name="Win J."/>
            <person name="Kamoun S."/>
            <person name="Bisseling T."/>
            <person name="Huang S."/>
        </authorList>
    </citation>
    <scope>NUCLEOTIDE SEQUENCE [LARGE SCALE GENOMIC DNA]</scope>
    <source>
        <strain evidence="2">DAOM197198w</strain>
    </source>
</reference>
<protein>
    <submittedName>
        <fullName evidence="1">Uncharacterized protein</fullName>
    </submittedName>
</protein>
<accession>A0A015IRZ9</accession>
<dbReference type="OrthoDB" id="2425228at2759"/>
<name>A0A015IRZ9_RHIIW</name>
<keyword evidence="2" id="KW-1185">Reference proteome</keyword>
<gene>
    <name evidence="1" type="ORF">RirG_211060</name>
</gene>
<dbReference type="EMBL" id="JEMT01027462">
    <property type="protein sequence ID" value="EXX57015.1"/>
    <property type="molecule type" value="Genomic_DNA"/>
</dbReference>